<gene>
    <name evidence="2" type="ORF">AO440_000176</name>
</gene>
<dbReference type="Proteomes" id="UP000054886">
    <property type="component" value="Unassembled WGS sequence"/>
</dbReference>
<dbReference type="EMBL" id="LLZZ01000180">
    <property type="protein sequence ID" value="KTA95825.1"/>
    <property type="molecule type" value="Genomic_DNA"/>
</dbReference>
<dbReference type="Pfam" id="PF01161">
    <property type="entry name" value="PBP"/>
    <property type="match status" value="1"/>
</dbReference>
<sequence length="241" mass="27005">MNYSVNTTQAIVDPLKKHEVIPDVVPDFEPQGFLTIEYPHSNSVTLGNDISVPMASSLPEITYTSTSGVSDPDNDRFIVVLTDPDAPSRTDHKWSEYCHYVRTDIQLVPNNKLASAAGAAGGVSREFVCADLNANGNTLVEYMGPAPPKGTGKHRYVFLLYRQNAPSSQLTKIKDRANWGYGEPASFHYYNTSKVLGGKRTTKKKYNLLFGFENNRFLRRGHRNFGFFNNKLSFIKSFIKL</sequence>
<dbReference type="GO" id="GO:0030162">
    <property type="term" value="P:regulation of proteolysis"/>
    <property type="evidence" value="ECO:0007669"/>
    <property type="project" value="TreeGrafter"/>
</dbReference>
<dbReference type="VEuPathDB" id="FungiDB:B1J91_B01100g"/>
<dbReference type="VEuPathDB" id="FungiDB:GWK60_B00913"/>
<dbReference type="GO" id="GO:0005543">
    <property type="term" value="F:phospholipid binding"/>
    <property type="evidence" value="ECO:0007669"/>
    <property type="project" value="TreeGrafter"/>
</dbReference>
<dbReference type="PANTHER" id="PTHR11362:SF148">
    <property type="entry name" value="CARBOXYPEPTIDASE Y INHIBITOR"/>
    <property type="match status" value="1"/>
</dbReference>
<accession>A0A0W0C8E9</accession>
<dbReference type="CDD" id="cd00866">
    <property type="entry name" value="PEBP_euk"/>
    <property type="match status" value="1"/>
</dbReference>
<evidence type="ECO:0000313" key="3">
    <source>
        <dbReference type="Proteomes" id="UP000054886"/>
    </source>
</evidence>
<evidence type="ECO:0000256" key="1">
    <source>
        <dbReference type="ARBA" id="ARBA00007091"/>
    </source>
</evidence>
<dbReference type="GO" id="GO:0030414">
    <property type="term" value="F:peptidase inhibitor activity"/>
    <property type="evidence" value="ECO:0007669"/>
    <property type="project" value="TreeGrafter"/>
</dbReference>
<dbReference type="PROSITE" id="PS01220">
    <property type="entry name" value="PBP"/>
    <property type="match status" value="1"/>
</dbReference>
<comment type="caution">
    <text evidence="2">The sequence shown here is derived from an EMBL/GenBank/DDBJ whole genome shotgun (WGS) entry which is preliminary data.</text>
</comment>
<name>A0A0W0C8E9_CANGB</name>
<organism evidence="2 3">
    <name type="scientific">Candida glabrata</name>
    <name type="common">Yeast</name>
    <name type="synonym">Torulopsis glabrata</name>
    <dbReference type="NCBI Taxonomy" id="5478"/>
    <lineage>
        <taxon>Eukaryota</taxon>
        <taxon>Fungi</taxon>
        <taxon>Dikarya</taxon>
        <taxon>Ascomycota</taxon>
        <taxon>Saccharomycotina</taxon>
        <taxon>Saccharomycetes</taxon>
        <taxon>Saccharomycetales</taxon>
        <taxon>Saccharomycetaceae</taxon>
        <taxon>Nakaseomyces</taxon>
    </lineage>
</organism>
<comment type="similarity">
    <text evidence="1">Belongs to the phosphatidylethanolamine-binding protein family.</text>
</comment>
<dbReference type="VEuPathDB" id="FungiDB:GVI51_B00935"/>
<evidence type="ECO:0000313" key="2">
    <source>
        <dbReference type="EMBL" id="KTA95825.1"/>
    </source>
</evidence>
<dbReference type="InterPro" id="IPR008914">
    <property type="entry name" value="PEBP"/>
</dbReference>
<protein>
    <submittedName>
        <fullName evidence="2">Carboxypeptidase Y inhibitor</fullName>
    </submittedName>
</protein>
<dbReference type="PANTHER" id="PTHR11362">
    <property type="entry name" value="PHOSPHATIDYLETHANOLAMINE-BINDING PROTEIN"/>
    <property type="match status" value="1"/>
</dbReference>
<dbReference type="FunFam" id="3.90.280.10:FF:000009">
    <property type="entry name" value="Carboxypeptidase Y inhibitor"/>
    <property type="match status" value="1"/>
</dbReference>
<dbReference type="InterPro" id="IPR035810">
    <property type="entry name" value="PEBP_euk"/>
</dbReference>
<reference evidence="2 3" key="1">
    <citation type="submission" date="2015-10" db="EMBL/GenBank/DDBJ databases">
        <title>Draft genomes sequences of Candida glabrata isolates 1A, 1B, 2A, 2B, 3A and 3B.</title>
        <authorList>
            <person name="Haavelsrud O.E."/>
            <person name="Gaustad P."/>
        </authorList>
    </citation>
    <scope>NUCLEOTIDE SEQUENCE [LARGE SCALE GENOMIC DNA]</scope>
    <source>
        <strain evidence="2">910700640</strain>
    </source>
</reference>
<dbReference type="VEuPathDB" id="FungiDB:CAGL0B01100g"/>
<dbReference type="SUPFAM" id="SSF49777">
    <property type="entry name" value="PEBP-like"/>
    <property type="match status" value="1"/>
</dbReference>
<dbReference type="GO" id="GO:0046578">
    <property type="term" value="P:regulation of Ras protein signal transduction"/>
    <property type="evidence" value="ECO:0007669"/>
    <property type="project" value="TreeGrafter"/>
</dbReference>
<proteinExistence type="inferred from homology"/>
<dbReference type="Gene3D" id="3.90.280.10">
    <property type="entry name" value="PEBP-like"/>
    <property type="match status" value="1"/>
</dbReference>
<dbReference type="InterPro" id="IPR001858">
    <property type="entry name" value="Phosphatidylethanolamine-bd_CS"/>
</dbReference>
<dbReference type="AlphaFoldDB" id="A0A0W0C8E9"/>
<dbReference type="InterPro" id="IPR036610">
    <property type="entry name" value="PEBP-like_sf"/>
</dbReference>